<name>A0A242NVJ1_9GAMM</name>
<evidence type="ECO:0008006" key="4">
    <source>
        <dbReference type="Google" id="ProtNLM"/>
    </source>
</evidence>
<evidence type="ECO:0000313" key="3">
    <source>
        <dbReference type="Proteomes" id="UP000194968"/>
    </source>
</evidence>
<proteinExistence type="predicted"/>
<dbReference type="PROSITE" id="PS51257">
    <property type="entry name" value="PROKAR_LIPOPROTEIN"/>
    <property type="match status" value="1"/>
</dbReference>
<dbReference type="OrthoDB" id="9815328at2"/>
<keyword evidence="1" id="KW-0732">Signal</keyword>
<evidence type="ECO:0000313" key="2">
    <source>
        <dbReference type="EMBL" id="OTQ49467.1"/>
    </source>
</evidence>
<dbReference type="AlphaFoldDB" id="A0A242NVJ1"/>
<evidence type="ECO:0000256" key="1">
    <source>
        <dbReference type="SAM" id="SignalP"/>
    </source>
</evidence>
<protein>
    <recommendedName>
        <fullName evidence="4">Lipoprotein</fullName>
    </recommendedName>
</protein>
<dbReference type="EMBL" id="NASK01000095">
    <property type="protein sequence ID" value="OTQ49467.1"/>
    <property type="molecule type" value="Genomic_DNA"/>
</dbReference>
<dbReference type="RefSeq" id="WP_034904273.1">
    <property type="nucleotide sequence ID" value="NZ_CAMLFL010000022.1"/>
</dbReference>
<comment type="caution">
    <text evidence="2">The sequence shown here is derived from an EMBL/GenBank/DDBJ whole genome shotgun (WGS) entry which is preliminary data.</text>
</comment>
<dbReference type="Proteomes" id="UP000194968">
    <property type="component" value="Unassembled WGS sequence"/>
</dbReference>
<feature type="chain" id="PRO_5011287686" description="Lipoprotein" evidence="1">
    <location>
        <begin position="26"/>
        <end position="132"/>
    </location>
</feature>
<dbReference type="GeneID" id="99745533"/>
<sequence length="132" mass="14982">MKFFKYIAAFFLVSLLFGCAGKYQAPHNITTPVSGLTKEQVKQAILDSGTKGKAAFGTWKMEVLNSNTIRGHLFNRKFEIVVDIPYSATSYSINYVSVSPNLQDSKGKVHRNYNRWVNNLDVKIRESLFRAK</sequence>
<reference evidence="2 3" key="1">
    <citation type="submission" date="2017-03" db="EMBL/GenBank/DDBJ databases">
        <title>Comparative genomics of honeybee gut symbionts reveal geographically distinct and subgroup specific antibiotic resistance.</title>
        <authorList>
            <person name="Ludvigsen J."/>
            <person name="Porcellato D."/>
            <person name="Labee-Lund T.M."/>
            <person name="Amdam G.V."/>
            <person name="Rudi K."/>
        </authorList>
    </citation>
    <scope>NUCLEOTIDE SEQUENCE [LARGE SCALE GENOMIC DNA]</scope>
    <source>
        <strain evidence="2 3">A-4-12</strain>
    </source>
</reference>
<gene>
    <name evidence="2" type="ORF">B6D06_06590</name>
</gene>
<organism evidence="2 3">
    <name type="scientific">Gilliamella apis</name>
    <dbReference type="NCBI Taxonomy" id="1970738"/>
    <lineage>
        <taxon>Bacteria</taxon>
        <taxon>Pseudomonadati</taxon>
        <taxon>Pseudomonadota</taxon>
        <taxon>Gammaproteobacteria</taxon>
        <taxon>Orbales</taxon>
        <taxon>Orbaceae</taxon>
        <taxon>Gilliamella</taxon>
    </lineage>
</organism>
<accession>A0A242P6D1</accession>
<accession>A0A242NVJ1</accession>
<feature type="signal peptide" evidence="1">
    <location>
        <begin position="1"/>
        <end position="25"/>
    </location>
</feature>